<dbReference type="CDD" id="cd02440">
    <property type="entry name" value="AdoMet_MTases"/>
    <property type="match status" value="1"/>
</dbReference>
<dbReference type="OrthoDB" id="308846at2"/>
<dbReference type="GO" id="GO:0032259">
    <property type="term" value="P:methylation"/>
    <property type="evidence" value="ECO:0007669"/>
    <property type="project" value="UniProtKB-KW"/>
</dbReference>
<dbReference type="PANTHER" id="PTHR43861">
    <property type="entry name" value="TRANS-ACONITATE 2-METHYLTRANSFERASE-RELATED"/>
    <property type="match status" value="1"/>
</dbReference>
<gene>
    <name evidence="1" type="ORF">EHQ58_02225</name>
</gene>
<organism evidence="1 2">
    <name type="scientific">Leptospira ognonensis</name>
    <dbReference type="NCBI Taxonomy" id="2484945"/>
    <lineage>
        <taxon>Bacteria</taxon>
        <taxon>Pseudomonadati</taxon>
        <taxon>Spirochaetota</taxon>
        <taxon>Spirochaetia</taxon>
        <taxon>Leptospirales</taxon>
        <taxon>Leptospiraceae</taxon>
        <taxon>Leptospira</taxon>
    </lineage>
</organism>
<proteinExistence type="predicted"/>
<dbReference type="Gene3D" id="3.40.50.150">
    <property type="entry name" value="Vaccinia Virus protein VP39"/>
    <property type="match status" value="1"/>
</dbReference>
<dbReference type="EMBL" id="RQGD01000009">
    <property type="protein sequence ID" value="TGL62704.1"/>
    <property type="molecule type" value="Genomic_DNA"/>
</dbReference>
<protein>
    <submittedName>
        <fullName evidence="1">Class I SAM-dependent methyltransferase</fullName>
    </submittedName>
</protein>
<sequence>MDQLRRECPLNSDPPECDWQFLYTSQGIYKGISIYECKTCGLQSQYPRQNQTNLYDADYYKGKAEYTYIDERETETFHRYVWNARLDNIQKYISSGKLLDVGSSFGGFLKSAKEKGFAVQGVEISSYASKHANENEIPTFQGSLLDAHFPDASFDVITLVEVIEHLENPKIIFSELGRILKPGGLLLLQTANFEGWQAKEEREKYHYYMPGHVYYYSDSVLKKILTPLGFNRFICYFGVDFSLLSKLRKSRGNFKHWYDYRHWFRISYYHFKSKLSKAGFPLTSSYVLYAFKSR</sequence>
<dbReference type="AlphaFoldDB" id="A0A4R9KA68"/>
<accession>A0A4R9KA68</accession>
<dbReference type="Pfam" id="PF13489">
    <property type="entry name" value="Methyltransf_23"/>
    <property type="match status" value="1"/>
</dbReference>
<dbReference type="Proteomes" id="UP000297693">
    <property type="component" value="Unassembled WGS sequence"/>
</dbReference>
<evidence type="ECO:0000313" key="1">
    <source>
        <dbReference type="EMBL" id="TGL62704.1"/>
    </source>
</evidence>
<keyword evidence="1" id="KW-0808">Transferase</keyword>
<name>A0A4R9KA68_9LEPT</name>
<comment type="caution">
    <text evidence="1">The sequence shown here is derived from an EMBL/GenBank/DDBJ whole genome shotgun (WGS) entry which is preliminary data.</text>
</comment>
<dbReference type="InterPro" id="IPR029063">
    <property type="entry name" value="SAM-dependent_MTases_sf"/>
</dbReference>
<reference evidence="1" key="1">
    <citation type="journal article" date="2019" name="PLoS Negl. Trop. Dis.">
        <title>Revisiting the worldwide diversity of Leptospira species in the environment.</title>
        <authorList>
            <person name="Vincent A.T."/>
            <person name="Schiettekatte O."/>
            <person name="Bourhy P."/>
            <person name="Veyrier F.J."/>
            <person name="Picardeau M."/>
        </authorList>
    </citation>
    <scope>NUCLEOTIDE SEQUENCE [LARGE SCALE GENOMIC DNA]</scope>
    <source>
        <strain evidence="1">201702476</strain>
    </source>
</reference>
<dbReference type="PANTHER" id="PTHR43861:SF6">
    <property type="entry name" value="METHYLTRANSFERASE TYPE 11"/>
    <property type="match status" value="1"/>
</dbReference>
<keyword evidence="2" id="KW-1185">Reference proteome</keyword>
<dbReference type="RefSeq" id="WP_135621710.1">
    <property type="nucleotide sequence ID" value="NZ_RQGD01000009.1"/>
</dbReference>
<evidence type="ECO:0000313" key="2">
    <source>
        <dbReference type="Proteomes" id="UP000297693"/>
    </source>
</evidence>
<keyword evidence="1" id="KW-0489">Methyltransferase</keyword>
<dbReference type="GO" id="GO:0008168">
    <property type="term" value="F:methyltransferase activity"/>
    <property type="evidence" value="ECO:0007669"/>
    <property type="project" value="UniProtKB-KW"/>
</dbReference>
<dbReference type="SUPFAM" id="SSF53335">
    <property type="entry name" value="S-adenosyl-L-methionine-dependent methyltransferases"/>
    <property type="match status" value="1"/>
</dbReference>